<feature type="domain" description="Alpha-L-rhamnosidase concanavalin-like" evidence="4">
    <location>
        <begin position="338"/>
        <end position="434"/>
    </location>
</feature>
<keyword evidence="3" id="KW-0378">Hydrolase</keyword>
<dbReference type="RefSeq" id="WP_045935898.1">
    <property type="nucleotide sequence ID" value="NZ_KQ033885.1"/>
</dbReference>
<evidence type="ECO:0000259" key="4">
    <source>
        <dbReference type="Pfam" id="PF05592"/>
    </source>
</evidence>
<dbReference type="Pfam" id="PF17390">
    <property type="entry name" value="Bac_rhamnosid_C"/>
    <property type="match status" value="1"/>
</dbReference>
<dbReference type="EMBL" id="JWMF01000007">
    <property type="protein sequence ID" value="KJY50833.1"/>
    <property type="molecule type" value="Genomic_DNA"/>
</dbReference>
<dbReference type="Gene3D" id="2.60.420.10">
    <property type="entry name" value="Maltose phosphorylase, domain 3"/>
    <property type="match status" value="1"/>
</dbReference>
<dbReference type="InterPro" id="IPR008902">
    <property type="entry name" value="Rhamnosid_concanavalin"/>
</dbReference>
<dbReference type="Pfam" id="PF08531">
    <property type="entry name" value="Bac_rhamnosid_N"/>
    <property type="match status" value="1"/>
</dbReference>
<evidence type="ECO:0000313" key="9">
    <source>
        <dbReference type="Proteomes" id="UP000033567"/>
    </source>
</evidence>
<dbReference type="InterPro" id="IPR016007">
    <property type="entry name" value="Alpha_rhamnosid"/>
</dbReference>
<dbReference type="Gene3D" id="2.60.120.260">
    <property type="entry name" value="Galactose-binding domain-like"/>
    <property type="match status" value="2"/>
</dbReference>
<dbReference type="InterPro" id="IPR012341">
    <property type="entry name" value="6hp_glycosidase-like_sf"/>
</dbReference>
<dbReference type="EC" id="3.2.1.40" evidence="2"/>
<dbReference type="PATRIC" id="fig|1684.5.peg.1631"/>
<name>A0A0F4KXS8_9BIFI</name>
<proteinExistence type="predicted"/>
<dbReference type="GO" id="GO:0005975">
    <property type="term" value="P:carbohydrate metabolic process"/>
    <property type="evidence" value="ECO:0007669"/>
    <property type="project" value="InterPro"/>
</dbReference>
<protein>
    <recommendedName>
        <fullName evidence="2">alpha-L-rhamnosidase</fullName>
        <ecNumber evidence="2">3.2.1.40</ecNumber>
    </recommendedName>
</protein>
<evidence type="ECO:0000256" key="1">
    <source>
        <dbReference type="ARBA" id="ARBA00001445"/>
    </source>
</evidence>
<sequence>MNTDQAIVISAPEVEHYHGDVLGIGSHKPRLSWTYSEQPPQGTQVAINLTRRMPGSDPVQQEAEVDAGDNMFLDWPFEPLRSRERALVTLAMLNADGAPLGAPSPERHFDVGLDVTDRIADFVGPSWPEAETDHRHLPLVRAEFELPAAPRSARLYLSALGLVQAEINGARVGSDELTPGWTVYGRRLECWTYDVTEQLSQGANAMGFWLGDGWYRGRLGFDGGMANFYGDRIGMFAQLEVEGEDGSITHIYSNSWDRTWKTTLGPIVCSDLYEGETYDARLEEPGWSSPGFDDSAWRPVAEVSYDPAKIENPQLQAVRMQGRNQPVSITRTGGSGKSSSWLIDFGQNCSQRMRLHMHGLAEGARISIRHAEVLEKDGTLATRTLRRGQEHDQYISNGQDAWWEPRFAMHAFRYASIEGWPGELTAEDIDCRVYHSTMERTGWFDSSNPLLNKLHDNVLWSMRSNFLSIPTDCPQRDERMGWTGDIDLFAPTAAYLYDVQAFLSSWLKDVRIEQEAHGTIPFFVPFVPLGVWAKPSAIAIWGDAAVAVPWTLYMEGGDRHILDESWDLVRGWIDEVRAYLSPDGVWDRRPDYVLGQLGDWLDPTAPPDDPAQAMTQKELVATAYFARSVDYASRIAQALGKPTEAADYRSLHERMVTGYRNRFVVGDGPDMRMTSDTQCAYAISIAFGLFDAEPGLKQAAGQRLAELVRESGGKVSTGFAGTPFVLPALSETGHDAEAYSLLLSTECPSWLYQVKMGATTTWERWDSMQPDGSINPGGMTSFNHYALGSVAEWMHERIGGLRALEPGWSLFEVDPRIGGGLTKASTRHLTPHGMAESSWRLEEDGRVRLRLVVPAGSVARVLIGSPAAPGKRSSKDYPAGTYDLVVER</sequence>
<organism evidence="8 9">
    <name type="scientific">Bifidobacterium mellis</name>
    <dbReference type="NCBI Taxonomy" id="1293823"/>
    <lineage>
        <taxon>Bacteria</taxon>
        <taxon>Bacillati</taxon>
        <taxon>Actinomycetota</taxon>
        <taxon>Actinomycetes</taxon>
        <taxon>Bifidobacteriales</taxon>
        <taxon>Bifidobacteriaceae</taxon>
        <taxon>Bifidobacterium</taxon>
    </lineage>
</organism>
<dbReference type="Pfam" id="PF25788">
    <property type="entry name" value="Ig_Rha78A_N"/>
    <property type="match status" value="1"/>
</dbReference>
<reference evidence="8 9" key="1">
    <citation type="submission" date="2014-12" db="EMBL/GenBank/DDBJ databases">
        <title>Comparative genomics of the lactic acid bacteria isolated from the honey bee gut.</title>
        <authorList>
            <person name="Ellegaard K.M."/>
            <person name="Tamarit D."/>
            <person name="Javelind E."/>
            <person name="Olofsson T."/>
            <person name="Andersson S.G."/>
            <person name="Vasquez A."/>
        </authorList>
    </citation>
    <scope>NUCLEOTIDE SEQUENCE [LARGE SCALE GENOMIC DNA]</scope>
    <source>
        <strain evidence="8 9">Bin7</strain>
    </source>
</reference>
<evidence type="ECO:0000313" key="8">
    <source>
        <dbReference type="EMBL" id="KJY50833.1"/>
    </source>
</evidence>
<feature type="domain" description="Alpha-L-rhamnosidase C-terminal" evidence="7">
    <location>
        <begin position="800"/>
        <end position="867"/>
    </location>
</feature>
<evidence type="ECO:0000256" key="2">
    <source>
        <dbReference type="ARBA" id="ARBA00012652"/>
    </source>
</evidence>
<dbReference type="InterPro" id="IPR013737">
    <property type="entry name" value="Bac_rhamnosid_N"/>
</dbReference>
<dbReference type="Proteomes" id="UP000033567">
    <property type="component" value="Unassembled WGS sequence"/>
</dbReference>
<comment type="caution">
    <text evidence="8">The sequence shown here is derived from an EMBL/GenBank/DDBJ whole genome shotgun (WGS) entry which is preliminary data.</text>
</comment>
<comment type="catalytic activity">
    <reaction evidence="1">
        <text>Hydrolysis of terminal non-reducing alpha-L-rhamnose residues in alpha-L-rhamnosides.</text>
        <dbReference type="EC" id="3.2.1.40"/>
    </reaction>
</comment>
<gene>
    <name evidence="8" type="ORF">JF70_15500</name>
</gene>
<evidence type="ECO:0000256" key="3">
    <source>
        <dbReference type="ARBA" id="ARBA00022801"/>
    </source>
</evidence>
<feature type="domain" description="Alpha-L-rhamnosidase six-hairpin glycosidase" evidence="6">
    <location>
        <begin position="439"/>
        <end position="798"/>
    </location>
</feature>
<dbReference type="Pfam" id="PF17389">
    <property type="entry name" value="Bac_rhamnosid6H"/>
    <property type="match status" value="1"/>
</dbReference>
<dbReference type="InterPro" id="IPR035398">
    <property type="entry name" value="Bac_rhamnosid_C"/>
</dbReference>
<evidence type="ECO:0000259" key="6">
    <source>
        <dbReference type="Pfam" id="PF17389"/>
    </source>
</evidence>
<dbReference type="PANTHER" id="PTHR33307:SF6">
    <property type="entry name" value="ALPHA-RHAMNOSIDASE (EUROFUNG)-RELATED"/>
    <property type="match status" value="1"/>
</dbReference>
<dbReference type="InterPro" id="IPR035396">
    <property type="entry name" value="Bac_rhamnosid6H"/>
</dbReference>
<feature type="domain" description="Bacterial alpha-L-rhamnosidase N-terminal" evidence="5">
    <location>
        <begin position="150"/>
        <end position="320"/>
    </location>
</feature>
<evidence type="ECO:0000259" key="5">
    <source>
        <dbReference type="Pfam" id="PF08531"/>
    </source>
</evidence>
<evidence type="ECO:0000259" key="7">
    <source>
        <dbReference type="Pfam" id="PF17390"/>
    </source>
</evidence>
<dbReference type="Pfam" id="PF05592">
    <property type="entry name" value="Bac_rhamnosid"/>
    <property type="match status" value="1"/>
</dbReference>
<keyword evidence="9" id="KW-1185">Reference proteome</keyword>
<dbReference type="SUPFAM" id="SSF48208">
    <property type="entry name" value="Six-hairpin glycosidases"/>
    <property type="match status" value="1"/>
</dbReference>
<dbReference type="PIRSF" id="PIRSF010631">
    <property type="entry name" value="A-rhamnsds"/>
    <property type="match status" value="1"/>
</dbReference>
<dbReference type="GO" id="GO:0030596">
    <property type="term" value="F:alpha-L-rhamnosidase activity"/>
    <property type="evidence" value="ECO:0007669"/>
    <property type="project" value="UniProtKB-EC"/>
</dbReference>
<dbReference type="PANTHER" id="PTHR33307">
    <property type="entry name" value="ALPHA-RHAMNOSIDASE (EUROFUNG)"/>
    <property type="match status" value="1"/>
</dbReference>
<dbReference type="Gene3D" id="1.50.10.10">
    <property type="match status" value="1"/>
</dbReference>
<accession>A0A0F4KXS8</accession>
<dbReference type="InterPro" id="IPR008928">
    <property type="entry name" value="6-hairpin_glycosidase_sf"/>
</dbReference>
<dbReference type="AlphaFoldDB" id="A0A0F4KXS8"/>